<dbReference type="Proteomes" id="UP001227268">
    <property type="component" value="Unassembled WGS sequence"/>
</dbReference>
<protein>
    <submittedName>
        <fullName evidence="1">Uncharacterized protein</fullName>
    </submittedName>
</protein>
<name>A0ACC2VN87_9TREE</name>
<accession>A0ACC2VN87</accession>
<gene>
    <name evidence="1" type="ORF">QFC21_003662</name>
</gene>
<evidence type="ECO:0000313" key="1">
    <source>
        <dbReference type="EMBL" id="KAJ9100618.1"/>
    </source>
</evidence>
<comment type="caution">
    <text evidence="1">The sequence shown here is derived from an EMBL/GenBank/DDBJ whole genome shotgun (WGS) entry which is preliminary data.</text>
</comment>
<proteinExistence type="predicted"/>
<sequence length="737" mass="82357">MPGIIRRKVLLSGYRLGTPDAASFRSLHCNATDILRHGPTREPIESDSVPLTDMEQHQLRQLVQELSSSTSRQEFREEDVFKALQVIRSMVRPIRKARRRENRESGRKGNAGRILPLSGEHATTAPLSPSDGRTITTQPLYSTCVPQLGCPLPLPLEKSHRQAFGFLLQSNSRESPSPLPIFPSRIIASVASVTRESLLRAQEALYDVLRVRSTLTYWLHFAKVEIDKSQREELIEAIWKKKRSEEDTIGLALNVGILSKPVLDNGLERYTLYRYLPQICDRRARKQVSTRVAVPRRPTFNWEGVFDGLSRLKHDYRRESYEAKGNIISYTLCRGSGKEKEVNFMDTKSMAADQERCRGPYPLVQKQNLTGAYRSYGPIRDNVATLSMLKRINHPHATSSAARTAGADPLAIATGHPGHRIPLEHLVQTNMVWDKNPVLSTSGLQLRAVGLSTFPSKIQWTSPTHIIQQTKARKTVEEDLYARFLSFVSSGAASPCIDSLDAEQATSSSYLIPLIPLPLANFKSHAEIFAVKSGIGKDSSLAMSIWRSHWEHQSALLISTDGSSKSEDSASVGVHIATATPVELKGALPREWAAQGSYTAEWFAICYALWLSLDMQKPTNDLPNISGRSRLVFCTDSSGIITSITKPLRIHDNEASPAIKPWTNIVRLCRQMIVQLAEEGKDIKFTWMPRLSTIGLTRAHELADDVHGKLPSSPAKQLKDKRTRQPFEVVTETSILK</sequence>
<keyword evidence="2" id="KW-1185">Reference proteome</keyword>
<evidence type="ECO:0000313" key="2">
    <source>
        <dbReference type="Proteomes" id="UP001227268"/>
    </source>
</evidence>
<reference evidence="1" key="1">
    <citation type="submission" date="2023-04" db="EMBL/GenBank/DDBJ databases">
        <title>Draft Genome sequencing of Naganishia species isolated from polar environments using Oxford Nanopore Technology.</title>
        <authorList>
            <person name="Leo P."/>
            <person name="Venkateswaran K."/>
        </authorList>
    </citation>
    <scope>NUCLEOTIDE SEQUENCE</scope>
    <source>
        <strain evidence="1">MNA-CCFEE 5423</strain>
    </source>
</reference>
<organism evidence="1 2">
    <name type="scientific">Naganishia friedmannii</name>
    <dbReference type="NCBI Taxonomy" id="89922"/>
    <lineage>
        <taxon>Eukaryota</taxon>
        <taxon>Fungi</taxon>
        <taxon>Dikarya</taxon>
        <taxon>Basidiomycota</taxon>
        <taxon>Agaricomycotina</taxon>
        <taxon>Tremellomycetes</taxon>
        <taxon>Filobasidiales</taxon>
        <taxon>Filobasidiaceae</taxon>
        <taxon>Naganishia</taxon>
    </lineage>
</organism>
<dbReference type="EMBL" id="JASBWT010000011">
    <property type="protein sequence ID" value="KAJ9100618.1"/>
    <property type="molecule type" value="Genomic_DNA"/>
</dbReference>